<dbReference type="PROSITE" id="PS00894">
    <property type="entry name" value="HTH_DEOR_1"/>
    <property type="match status" value="1"/>
</dbReference>
<organism evidence="8 11">
    <name type="scientific">Bifidobacterium adolescentis</name>
    <dbReference type="NCBI Taxonomy" id="1680"/>
    <lineage>
        <taxon>Bacteria</taxon>
        <taxon>Bacillati</taxon>
        <taxon>Actinomycetota</taxon>
        <taxon>Actinomycetes</taxon>
        <taxon>Bifidobacteriales</taxon>
        <taxon>Bifidobacteriaceae</taxon>
        <taxon>Bifidobacterium</taxon>
    </lineage>
</organism>
<dbReference type="PRINTS" id="PR00037">
    <property type="entry name" value="HTHLACR"/>
</dbReference>
<evidence type="ECO:0000256" key="5">
    <source>
        <dbReference type="ARBA" id="ARBA00023163"/>
    </source>
</evidence>
<dbReference type="InterPro" id="IPR001034">
    <property type="entry name" value="DeoR_HTH"/>
</dbReference>
<dbReference type="RefSeq" id="WP_042990988.1">
    <property type="nucleotide sequence ID" value="NZ_CP123050.1"/>
</dbReference>
<evidence type="ECO:0000259" key="7">
    <source>
        <dbReference type="PROSITE" id="PS51000"/>
    </source>
</evidence>
<dbReference type="SMART" id="SM00420">
    <property type="entry name" value="HTH_DEOR"/>
    <property type="match status" value="1"/>
</dbReference>
<reference evidence="9 10" key="1">
    <citation type="submission" date="2018-08" db="EMBL/GenBank/DDBJ databases">
        <title>A genome reference for cultivated species of the human gut microbiota.</title>
        <authorList>
            <person name="Zou Y."/>
            <person name="Xue W."/>
            <person name="Luo G."/>
        </authorList>
    </citation>
    <scope>NUCLEOTIDE SEQUENCE [LARGE SCALE GENOMIC DNA]</scope>
    <source>
        <strain evidence="9 10">AM12-20</strain>
    </source>
</reference>
<dbReference type="InterPro" id="IPR036388">
    <property type="entry name" value="WH-like_DNA-bd_sf"/>
</dbReference>
<dbReference type="Pfam" id="PF08220">
    <property type="entry name" value="HTH_DeoR"/>
    <property type="match status" value="1"/>
</dbReference>
<dbReference type="PROSITE" id="PS51000">
    <property type="entry name" value="HTH_DEOR_2"/>
    <property type="match status" value="1"/>
</dbReference>
<comment type="function">
    <text evidence="6">Repressor of the lactose catabolism operon. Galactose-6-phosphate is the inducer.</text>
</comment>
<comment type="caution">
    <text evidence="8">The sequence shown here is derived from an EMBL/GenBank/DDBJ whole genome shotgun (WGS) entry which is preliminary data.</text>
</comment>
<protein>
    <recommendedName>
        <fullName evidence="1">Lactose phosphotransferase system repressor</fullName>
    </recommendedName>
</protein>
<gene>
    <name evidence="9" type="ORF">DW139_05510</name>
    <name evidence="8" type="ORF">GA542_06340</name>
</gene>
<keyword evidence="2" id="KW-0678">Repressor</keyword>
<keyword evidence="3" id="KW-0805">Transcription regulation</keyword>
<feature type="domain" description="HTH deoR-type" evidence="7">
    <location>
        <begin position="3"/>
        <end position="58"/>
    </location>
</feature>
<dbReference type="Pfam" id="PF00455">
    <property type="entry name" value="DeoRC"/>
    <property type="match status" value="1"/>
</dbReference>
<proteinExistence type="predicted"/>
<evidence type="ECO:0000313" key="10">
    <source>
        <dbReference type="Proteomes" id="UP000284589"/>
    </source>
</evidence>
<evidence type="ECO:0000256" key="1">
    <source>
        <dbReference type="ARBA" id="ARBA00021390"/>
    </source>
</evidence>
<keyword evidence="4" id="KW-0238">DNA-binding</keyword>
<evidence type="ECO:0000313" key="8">
    <source>
        <dbReference type="EMBL" id="KAB6030444.1"/>
    </source>
</evidence>
<dbReference type="PANTHER" id="PTHR30363:SF4">
    <property type="entry name" value="GLYCEROL-3-PHOSPHATE REGULON REPRESSOR"/>
    <property type="match status" value="1"/>
</dbReference>
<evidence type="ECO:0000256" key="2">
    <source>
        <dbReference type="ARBA" id="ARBA00022491"/>
    </source>
</evidence>
<dbReference type="InterPro" id="IPR014036">
    <property type="entry name" value="DeoR-like_C"/>
</dbReference>
<dbReference type="EMBL" id="QRLP01000003">
    <property type="protein sequence ID" value="RHJ18108.1"/>
    <property type="molecule type" value="Genomic_DNA"/>
</dbReference>
<dbReference type="SMART" id="SM01134">
    <property type="entry name" value="DeoRC"/>
    <property type="match status" value="1"/>
</dbReference>
<dbReference type="EMBL" id="WDFR01000002">
    <property type="protein sequence ID" value="KAB6030444.1"/>
    <property type="molecule type" value="Genomic_DNA"/>
</dbReference>
<name>A0A0C2Z2R8_BIFAD</name>
<reference evidence="8 11" key="2">
    <citation type="journal article" date="2019" name="Nat. Med.">
        <title>A library of human gut bacterial isolates paired with longitudinal multiomics data enables mechanistic microbiome research.</title>
        <authorList>
            <person name="Poyet M."/>
            <person name="Groussin M."/>
            <person name="Gibbons S.M."/>
            <person name="Avila-Pacheco J."/>
            <person name="Jiang X."/>
            <person name="Kearney S.M."/>
            <person name="Perrotta A.R."/>
            <person name="Berdy B."/>
            <person name="Zhao S."/>
            <person name="Lieberman T.D."/>
            <person name="Swanson P.K."/>
            <person name="Smith M."/>
            <person name="Roesemann S."/>
            <person name="Alexander J.E."/>
            <person name="Rich S.A."/>
            <person name="Livny J."/>
            <person name="Vlamakis H."/>
            <person name="Clish C."/>
            <person name="Bullock K."/>
            <person name="Deik A."/>
            <person name="Scott J."/>
            <person name="Pierce K.A."/>
            <person name="Xavier R.J."/>
            <person name="Alm E.J."/>
        </authorList>
    </citation>
    <scope>NUCLEOTIDE SEQUENCE [LARGE SCALE GENOMIC DNA]</scope>
    <source>
        <strain evidence="8 11">BIOML-A26</strain>
    </source>
</reference>
<dbReference type="InterPro" id="IPR050313">
    <property type="entry name" value="Carb_Metab_HTH_regulators"/>
</dbReference>
<dbReference type="GO" id="GO:0003677">
    <property type="term" value="F:DNA binding"/>
    <property type="evidence" value="ECO:0007669"/>
    <property type="project" value="UniProtKB-KW"/>
</dbReference>
<dbReference type="Gene3D" id="1.10.10.10">
    <property type="entry name" value="Winged helix-like DNA-binding domain superfamily/Winged helix DNA-binding domain"/>
    <property type="match status" value="1"/>
</dbReference>
<keyword evidence="5" id="KW-0804">Transcription</keyword>
<evidence type="ECO:0000256" key="6">
    <source>
        <dbReference type="ARBA" id="ARBA00024937"/>
    </source>
</evidence>
<evidence type="ECO:0000256" key="3">
    <source>
        <dbReference type="ARBA" id="ARBA00023015"/>
    </source>
</evidence>
<evidence type="ECO:0000313" key="9">
    <source>
        <dbReference type="EMBL" id="RHJ18108.1"/>
    </source>
</evidence>
<accession>A0A0C2Z2R8</accession>
<dbReference type="Proteomes" id="UP000470926">
    <property type="component" value="Unassembled WGS sequence"/>
</dbReference>
<dbReference type="AlphaFoldDB" id="A0A0C2Z2R8"/>
<dbReference type="InterPro" id="IPR036390">
    <property type="entry name" value="WH_DNA-bd_sf"/>
</dbReference>
<sequence>MMKAERQELILKRVADSGRVVVTDLAKEMGVTETTLRKDLQELDDRGAVQRVHGGAIKPDTELSRFENRVDLGADVKKRLAELAMDEICENRVIFIDGGSTNYLAAQAFPRDWEGTVITNSPAVALWMSDYDHVEVNMLPGIINHKSKETVGSAALTALQQLHCDLVLLGVSSIDPEHGITTPYLESAETKRVIIKAGAKVMSLITPEKFGRISTYRIAGCNELDVIVTEGTPDCAGALAAMGVAVRTDRQ</sequence>
<dbReference type="SUPFAM" id="SSF46785">
    <property type="entry name" value="Winged helix' DNA-binding domain"/>
    <property type="match status" value="1"/>
</dbReference>
<dbReference type="PANTHER" id="PTHR30363">
    <property type="entry name" value="HTH-TYPE TRANSCRIPTIONAL REGULATOR SRLR-RELATED"/>
    <property type="match status" value="1"/>
</dbReference>
<evidence type="ECO:0000256" key="4">
    <source>
        <dbReference type="ARBA" id="ARBA00023125"/>
    </source>
</evidence>
<dbReference type="GO" id="GO:0003700">
    <property type="term" value="F:DNA-binding transcription factor activity"/>
    <property type="evidence" value="ECO:0007669"/>
    <property type="project" value="InterPro"/>
</dbReference>
<dbReference type="InterPro" id="IPR037171">
    <property type="entry name" value="NagB/RpiA_transferase-like"/>
</dbReference>
<dbReference type="SUPFAM" id="SSF100950">
    <property type="entry name" value="NagB/RpiA/CoA transferase-like"/>
    <property type="match status" value="1"/>
</dbReference>
<evidence type="ECO:0000313" key="11">
    <source>
        <dbReference type="Proteomes" id="UP000470926"/>
    </source>
</evidence>
<dbReference type="InterPro" id="IPR018356">
    <property type="entry name" value="Tscrpt_reg_HTH_DeoR_CS"/>
</dbReference>
<dbReference type="Proteomes" id="UP000284589">
    <property type="component" value="Unassembled WGS sequence"/>
</dbReference>